<dbReference type="RefSeq" id="WP_341682658.1">
    <property type="nucleotide sequence ID" value="NZ_JBBYHT010000002.1"/>
</dbReference>
<dbReference type="Pfam" id="PF05635">
    <property type="entry name" value="23S_rRNA_IVP"/>
    <property type="match status" value="1"/>
</dbReference>
<dbReference type="InterPro" id="IPR012657">
    <property type="entry name" value="23S_rRNA-intervening_sequence"/>
</dbReference>
<gene>
    <name evidence="1" type="ORF">AAEO58_06085</name>
</gene>
<keyword evidence="2" id="KW-1185">Reference proteome</keyword>
<dbReference type="SUPFAM" id="SSF158446">
    <property type="entry name" value="IVS-encoded protein-like"/>
    <property type="match status" value="1"/>
</dbReference>
<comment type="caution">
    <text evidence="1">The sequence shown here is derived from an EMBL/GenBank/DDBJ whole genome shotgun (WGS) entry which is preliminary data.</text>
</comment>
<protein>
    <submittedName>
        <fullName evidence="1">Four helix bundle protein</fullName>
    </submittedName>
</protein>
<reference evidence="1 2" key="1">
    <citation type="submission" date="2024-04" db="EMBL/GenBank/DDBJ databases">
        <title>Flavobacterium sp. DGU41 16S ribosomal RNA gene Genome sequencing and assembly.</title>
        <authorList>
            <person name="Park S."/>
        </authorList>
    </citation>
    <scope>NUCLEOTIDE SEQUENCE [LARGE SCALE GENOMIC DNA]</scope>
    <source>
        <strain evidence="1 2">DGU41</strain>
    </source>
</reference>
<name>A0ABU9I5D2_9FLAO</name>
<evidence type="ECO:0000313" key="1">
    <source>
        <dbReference type="EMBL" id="MEL1247609.1"/>
    </source>
</evidence>
<dbReference type="InterPro" id="IPR036583">
    <property type="entry name" value="23S_rRNA_IVS_sf"/>
</dbReference>
<evidence type="ECO:0000313" key="2">
    <source>
        <dbReference type="Proteomes" id="UP001393056"/>
    </source>
</evidence>
<dbReference type="EMBL" id="JBBYHT010000002">
    <property type="protein sequence ID" value="MEL1247609.1"/>
    <property type="molecule type" value="Genomic_DNA"/>
</dbReference>
<organism evidence="1 2">
    <name type="scientific">Flavobacterium helocola</name>
    <dbReference type="NCBI Taxonomy" id="3139139"/>
    <lineage>
        <taxon>Bacteria</taxon>
        <taxon>Pseudomonadati</taxon>
        <taxon>Bacteroidota</taxon>
        <taxon>Flavobacteriia</taxon>
        <taxon>Flavobacteriales</taxon>
        <taxon>Flavobacteriaceae</taxon>
        <taxon>Flavobacterium</taxon>
    </lineage>
</organism>
<dbReference type="Gene3D" id="1.20.1440.60">
    <property type="entry name" value="23S rRNA-intervening sequence"/>
    <property type="match status" value="1"/>
</dbReference>
<dbReference type="Proteomes" id="UP001393056">
    <property type="component" value="Unassembled WGS sequence"/>
</dbReference>
<dbReference type="NCBIfam" id="TIGR02436">
    <property type="entry name" value="four helix bundle protein"/>
    <property type="match status" value="1"/>
</dbReference>
<sequence>MENKYDIFSEKIFNFEDRLVRFAGECILFTRNLSKSYENEYYKNQLIRSSGSSSLNFGEAQGTISDKDFVFKVDLSVKELKESRNSLKILNYIKEGDETIRLLLLKEVEELIAIASKMIINKK</sequence>
<proteinExistence type="predicted"/>
<accession>A0ABU9I5D2</accession>